<sequence length="413" mass="43761">MKKKFLALIVGSLLSGAAMAGGYQVNLASQRQIGMGHTGTGITTGTSSIFFNPGAMSFLRENGVTIGASGIISKIAYQAPEPSGATAMTDNPTGTPFHVYGVFGISDKLKAGLGVYTPFGSTVNWGNDWNGRFALSELTLQAIFIQPTLSYQITDQLGIGAGFVYAIGGVNLQRDLPLQNSEGAYANAELDGKANGVGFNAGIFFKPSEQLSFGLSYRSKVDMKVSGGDVTFSNIPTSPAIAGRFPAGTEFDATLPLPATLTLGAGFMPTQDLTIAVDVSHVGWSAYKSLRFDYSQDVNGSNFAENARNYKDAYIYRIGGEYNVSDVFALRAGAYYDGTPVQEGYLTPETPDSDSRGLSVGFGYKLSDDLSVDASFLYINKKKRTDASDLSGGIAGTYKSVAYIPGIALNYKF</sequence>
<proteinExistence type="inferred from homology"/>
<dbReference type="PANTHER" id="PTHR35093">
    <property type="entry name" value="OUTER MEMBRANE PROTEIN NMB0088-RELATED"/>
    <property type="match status" value="1"/>
</dbReference>
<keyword evidence="4" id="KW-0812">Transmembrane</keyword>
<dbReference type="EMBL" id="VRTY01000006">
    <property type="protein sequence ID" value="TXK51959.1"/>
    <property type="molecule type" value="Genomic_DNA"/>
</dbReference>
<comment type="caution">
    <text evidence="9">The sequence shown here is derived from an EMBL/GenBank/DDBJ whole genome shotgun (WGS) entry which is preliminary data.</text>
</comment>
<comment type="similarity">
    <text evidence="2">Belongs to the OmpP1/FadL family.</text>
</comment>
<accession>A0A5C8KES3</accession>
<evidence type="ECO:0000313" key="10">
    <source>
        <dbReference type="Proteomes" id="UP000321926"/>
    </source>
</evidence>
<keyword evidence="7" id="KW-0998">Cell outer membrane</keyword>
<keyword evidence="6" id="KW-0472">Membrane</keyword>
<evidence type="ECO:0000256" key="5">
    <source>
        <dbReference type="ARBA" id="ARBA00022729"/>
    </source>
</evidence>
<evidence type="ECO:0000256" key="2">
    <source>
        <dbReference type="ARBA" id="ARBA00008163"/>
    </source>
</evidence>
<organism evidence="9 10">
    <name type="scientific">Pontibacter qinzhouensis</name>
    <dbReference type="NCBI Taxonomy" id="2603253"/>
    <lineage>
        <taxon>Bacteria</taxon>
        <taxon>Pseudomonadati</taxon>
        <taxon>Bacteroidota</taxon>
        <taxon>Cytophagia</taxon>
        <taxon>Cytophagales</taxon>
        <taxon>Hymenobacteraceae</taxon>
        <taxon>Pontibacter</taxon>
    </lineage>
</organism>
<name>A0A5C8KES3_9BACT</name>
<gene>
    <name evidence="9" type="ORF">FVR03_02420</name>
</gene>
<dbReference type="AlphaFoldDB" id="A0A5C8KES3"/>
<dbReference type="SUPFAM" id="SSF56935">
    <property type="entry name" value="Porins"/>
    <property type="match status" value="1"/>
</dbReference>
<evidence type="ECO:0000256" key="7">
    <source>
        <dbReference type="ARBA" id="ARBA00023237"/>
    </source>
</evidence>
<evidence type="ECO:0000256" key="1">
    <source>
        <dbReference type="ARBA" id="ARBA00004571"/>
    </source>
</evidence>
<dbReference type="GO" id="GO:0009279">
    <property type="term" value="C:cell outer membrane"/>
    <property type="evidence" value="ECO:0007669"/>
    <property type="project" value="UniProtKB-SubCell"/>
</dbReference>
<comment type="subcellular location">
    <subcellularLocation>
        <location evidence="1">Cell outer membrane</location>
        <topology evidence="1">Multi-pass membrane protein</topology>
    </subcellularLocation>
</comment>
<dbReference type="Proteomes" id="UP000321926">
    <property type="component" value="Unassembled WGS sequence"/>
</dbReference>
<evidence type="ECO:0000256" key="4">
    <source>
        <dbReference type="ARBA" id="ARBA00022692"/>
    </source>
</evidence>
<feature type="chain" id="PRO_5022689786" evidence="8">
    <location>
        <begin position="21"/>
        <end position="413"/>
    </location>
</feature>
<evidence type="ECO:0000256" key="8">
    <source>
        <dbReference type="SAM" id="SignalP"/>
    </source>
</evidence>
<dbReference type="GO" id="GO:0015483">
    <property type="term" value="F:long-chain fatty acid transporting porin activity"/>
    <property type="evidence" value="ECO:0007669"/>
    <property type="project" value="TreeGrafter"/>
</dbReference>
<keyword evidence="3" id="KW-1134">Transmembrane beta strand</keyword>
<evidence type="ECO:0000313" key="9">
    <source>
        <dbReference type="EMBL" id="TXK51959.1"/>
    </source>
</evidence>
<keyword evidence="10" id="KW-1185">Reference proteome</keyword>
<dbReference type="Gene3D" id="2.40.160.60">
    <property type="entry name" value="Outer membrane protein transport protein (OMPP1/FadL/TodX)"/>
    <property type="match status" value="1"/>
</dbReference>
<keyword evidence="5 8" id="KW-0732">Signal</keyword>
<protein>
    <submittedName>
        <fullName evidence="9">Long-chain fatty acid transporter permease</fullName>
    </submittedName>
</protein>
<dbReference type="Pfam" id="PF03349">
    <property type="entry name" value="Toluene_X"/>
    <property type="match status" value="1"/>
</dbReference>
<dbReference type="RefSeq" id="WP_147920173.1">
    <property type="nucleotide sequence ID" value="NZ_VRTY01000006.1"/>
</dbReference>
<evidence type="ECO:0000256" key="6">
    <source>
        <dbReference type="ARBA" id="ARBA00023136"/>
    </source>
</evidence>
<feature type="signal peptide" evidence="8">
    <location>
        <begin position="1"/>
        <end position="20"/>
    </location>
</feature>
<evidence type="ECO:0000256" key="3">
    <source>
        <dbReference type="ARBA" id="ARBA00022452"/>
    </source>
</evidence>
<dbReference type="PANTHER" id="PTHR35093:SF8">
    <property type="entry name" value="OUTER MEMBRANE PROTEIN NMB0088-RELATED"/>
    <property type="match status" value="1"/>
</dbReference>
<dbReference type="InterPro" id="IPR005017">
    <property type="entry name" value="OMPP1/FadL/TodX"/>
</dbReference>
<reference evidence="9 10" key="1">
    <citation type="submission" date="2019-08" db="EMBL/GenBank/DDBJ databases">
        <authorList>
            <person name="Shi S."/>
        </authorList>
    </citation>
    <scope>NUCLEOTIDE SEQUENCE [LARGE SCALE GENOMIC DNA]</scope>
    <source>
        <strain evidence="9 10">GY10130</strain>
    </source>
</reference>
<dbReference type="OrthoDB" id="9922at2"/>